<feature type="coiled-coil region" evidence="1">
    <location>
        <begin position="133"/>
        <end position="265"/>
    </location>
</feature>
<feature type="coiled-coil region" evidence="1">
    <location>
        <begin position="787"/>
        <end position="828"/>
    </location>
</feature>
<organism evidence="3 4">
    <name type="scientific">Allomyces macrogynus (strain ATCC 38327)</name>
    <name type="common">Allomyces javanicus var. macrogynus</name>
    <dbReference type="NCBI Taxonomy" id="578462"/>
    <lineage>
        <taxon>Eukaryota</taxon>
        <taxon>Fungi</taxon>
        <taxon>Fungi incertae sedis</taxon>
        <taxon>Blastocladiomycota</taxon>
        <taxon>Blastocladiomycetes</taxon>
        <taxon>Blastocladiales</taxon>
        <taxon>Blastocladiaceae</taxon>
        <taxon>Allomyces</taxon>
    </lineage>
</organism>
<sequence>MIHDSAVTLRGPRGPVDYAVPTPGHHVPGTSAQPLLDAPHAPLTLADDAILHDHVDKVQTLFLDMVDRQVTTVLAALDERETELQQAEADRQHALASLGQAWTEVDRVNKILMALNTKLHTASQNEVLMTMEQEAATKDLRRHEERNAALAQDVATARHQVGEASKRIEQLRQINVAFTADLKVQKRIQSKLKKEKEILARQRQEAENELATIQKKYEQIAIQNHQFKEKLTEQQNETRVAQNAIGRMSNEISKATKVKELLERQWEDAMSAMTKRDQTLLDVAKAKDATNEDLIETRNVLQNTTLQNERTQLKLEETEQQADQFRKLYDVTRLELETLRAAHDKKCIDAHQAQTAASQYEQELVEERKTLARLREEVDRQRVQLAELQANLHDRDRRDQVRANEDFAAQVIQQQQNRTEREVQGKDRSLAQEINGNIELRNENAKLVLEVEALKEQLDSQQREKTLLHSKTGQVTQQAEQLHYENQLLLYRLEKKDMELSSLKLKDAPADLRPLEIVVQNLEKELAAIKKDKDQMQVAWLRMQQSNAQLQEQVKKLQEENDFLETQSTVNTTARTKISNEVKDMKRDTFEQNMQMTKLYVELQRLRPKARELEERNAVLEAQLANCTLDLEESAHNTQTAVHLLKHDVRRIANDKANLVRSRMYDERAFRALEQKFQVTKEVLEKVKADKQALLRQNLDFKAKADAWSAKVVELTNQWKKLDELGGMHVGRRSHAHAAASAAAVHAGRASVEAVGAEGGGAEGVAEYEIVDVPAIKLRNQTLTFENRHLQGEIDLSHQRIAELQDRLVHVEEAHANLTLRVKSLEKTVASQNLTIHALTHRAHRAERIATVLEVQVKDARPNTHIEYDVPDHMDIEPSTTLLAEFLKAIPTPTDGDAAKPPSLVGMDGLSSPRRSMLGTKFGRSSMATLAGLENAPLPPLLGSGGGTGKKGGVGATGGLVMRARKLSRK</sequence>
<reference evidence="4" key="2">
    <citation type="submission" date="2009-11" db="EMBL/GenBank/DDBJ databases">
        <title>The Genome Sequence of Allomyces macrogynus strain ATCC 38327.</title>
        <authorList>
            <consortium name="The Broad Institute Genome Sequencing Platform"/>
            <person name="Russ C."/>
            <person name="Cuomo C."/>
            <person name="Shea T."/>
            <person name="Young S.K."/>
            <person name="Zeng Q."/>
            <person name="Koehrsen M."/>
            <person name="Haas B."/>
            <person name="Borodovsky M."/>
            <person name="Guigo R."/>
            <person name="Alvarado L."/>
            <person name="Berlin A."/>
            <person name="Borenstein D."/>
            <person name="Chen Z."/>
            <person name="Engels R."/>
            <person name="Freedman E."/>
            <person name="Gellesch M."/>
            <person name="Goldberg J."/>
            <person name="Griggs A."/>
            <person name="Gujja S."/>
            <person name="Heiman D."/>
            <person name="Hepburn T."/>
            <person name="Howarth C."/>
            <person name="Jen D."/>
            <person name="Larson L."/>
            <person name="Lewis B."/>
            <person name="Mehta T."/>
            <person name="Park D."/>
            <person name="Pearson M."/>
            <person name="Roberts A."/>
            <person name="Saif S."/>
            <person name="Shenoy N."/>
            <person name="Sisk P."/>
            <person name="Stolte C."/>
            <person name="Sykes S."/>
            <person name="Walk T."/>
            <person name="White J."/>
            <person name="Yandava C."/>
            <person name="Burger G."/>
            <person name="Gray M.W."/>
            <person name="Holland P.W.H."/>
            <person name="King N."/>
            <person name="Lang F.B.F."/>
            <person name="Roger A.J."/>
            <person name="Ruiz-Trillo I."/>
            <person name="Lander E."/>
            <person name="Nusbaum C."/>
        </authorList>
    </citation>
    <scope>NUCLEOTIDE SEQUENCE [LARGE SCALE GENOMIC DNA]</scope>
    <source>
        <strain evidence="4">ATCC 38327</strain>
    </source>
</reference>
<reference evidence="3 4" key="1">
    <citation type="submission" date="2009-11" db="EMBL/GenBank/DDBJ databases">
        <title>Annotation of Allomyces macrogynus ATCC 38327.</title>
        <authorList>
            <consortium name="The Broad Institute Genome Sequencing Platform"/>
            <person name="Russ C."/>
            <person name="Cuomo C."/>
            <person name="Burger G."/>
            <person name="Gray M.W."/>
            <person name="Holland P.W.H."/>
            <person name="King N."/>
            <person name="Lang F.B.F."/>
            <person name="Roger A.J."/>
            <person name="Ruiz-Trillo I."/>
            <person name="Young S.K."/>
            <person name="Zeng Q."/>
            <person name="Gargeya S."/>
            <person name="Fitzgerald M."/>
            <person name="Haas B."/>
            <person name="Abouelleil A."/>
            <person name="Alvarado L."/>
            <person name="Arachchi H.M."/>
            <person name="Berlin A."/>
            <person name="Chapman S.B."/>
            <person name="Gearin G."/>
            <person name="Goldberg J."/>
            <person name="Griggs A."/>
            <person name="Gujja S."/>
            <person name="Hansen M."/>
            <person name="Heiman D."/>
            <person name="Howarth C."/>
            <person name="Larimer J."/>
            <person name="Lui A."/>
            <person name="MacDonald P.J.P."/>
            <person name="McCowen C."/>
            <person name="Montmayeur A."/>
            <person name="Murphy C."/>
            <person name="Neiman D."/>
            <person name="Pearson M."/>
            <person name="Priest M."/>
            <person name="Roberts A."/>
            <person name="Saif S."/>
            <person name="Shea T."/>
            <person name="Sisk P."/>
            <person name="Stolte C."/>
            <person name="Sykes S."/>
            <person name="Wortman J."/>
            <person name="Nusbaum C."/>
            <person name="Birren B."/>
        </authorList>
    </citation>
    <scope>NUCLEOTIDE SEQUENCE [LARGE SCALE GENOMIC DNA]</scope>
    <source>
        <strain evidence="3 4">ATCC 38327</strain>
    </source>
</reference>
<evidence type="ECO:0000256" key="2">
    <source>
        <dbReference type="SAM" id="MobiDB-lite"/>
    </source>
</evidence>
<accession>A0A0L0S548</accession>
<keyword evidence="4" id="KW-1185">Reference proteome</keyword>
<dbReference type="OMA" id="DMREECA"/>
<feature type="coiled-coil region" evidence="1">
    <location>
        <begin position="437"/>
        <end position="471"/>
    </location>
</feature>
<dbReference type="Proteomes" id="UP000054350">
    <property type="component" value="Unassembled WGS sequence"/>
</dbReference>
<proteinExistence type="predicted"/>
<feature type="coiled-coil region" evidence="1">
    <location>
        <begin position="512"/>
        <end position="567"/>
    </location>
</feature>
<feature type="coiled-coil region" evidence="1">
    <location>
        <begin position="301"/>
        <end position="391"/>
    </location>
</feature>
<dbReference type="OrthoDB" id="2137001at2759"/>
<protein>
    <submittedName>
        <fullName evidence="3">Uncharacterized protein</fullName>
    </submittedName>
</protein>
<dbReference type="AlphaFoldDB" id="A0A0L0S548"/>
<evidence type="ECO:0000256" key="1">
    <source>
        <dbReference type="SAM" id="Coils"/>
    </source>
</evidence>
<dbReference type="EMBL" id="GG745332">
    <property type="protein sequence ID" value="KNE57647.1"/>
    <property type="molecule type" value="Genomic_DNA"/>
</dbReference>
<gene>
    <name evidence="3" type="ORF">AMAG_04512</name>
</gene>
<feature type="region of interest" description="Disordered" evidence="2">
    <location>
        <begin position="893"/>
        <end position="912"/>
    </location>
</feature>
<name>A0A0L0S548_ALLM3</name>
<feature type="coiled-coil region" evidence="1">
    <location>
        <begin position="603"/>
        <end position="630"/>
    </location>
</feature>
<evidence type="ECO:0000313" key="3">
    <source>
        <dbReference type="EMBL" id="KNE57647.1"/>
    </source>
</evidence>
<evidence type="ECO:0000313" key="4">
    <source>
        <dbReference type="Proteomes" id="UP000054350"/>
    </source>
</evidence>
<keyword evidence="1" id="KW-0175">Coiled coil</keyword>
<dbReference type="eggNOG" id="ENOG502SMHW">
    <property type="taxonomic scope" value="Eukaryota"/>
</dbReference>
<dbReference type="VEuPathDB" id="FungiDB:AMAG_04512"/>